<sequence length="117" mass="13002">MIKKESRPIRVPLPSTSNLFQLLKTQMPRSSDSESTSGSSSASSEDSRRSNRGYRRSGRDYRRSEAGTTGDLVPGPQARPDREATTVDEAEAPRLSLSHSLSRSRSHNLIRTWTLIS</sequence>
<feature type="compositionally biased region" description="Low complexity" evidence="1">
    <location>
        <begin position="33"/>
        <end position="44"/>
    </location>
</feature>
<evidence type="ECO:0000313" key="3">
    <source>
        <dbReference type="Proteomes" id="UP001234178"/>
    </source>
</evidence>
<accession>A0ABQ9Z927</accession>
<comment type="caution">
    <text evidence="2">The sequence shown here is derived from an EMBL/GenBank/DDBJ whole genome shotgun (WGS) entry which is preliminary data.</text>
</comment>
<feature type="compositionally biased region" description="Polar residues" evidence="1">
    <location>
        <begin position="14"/>
        <end position="29"/>
    </location>
</feature>
<evidence type="ECO:0000313" key="2">
    <source>
        <dbReference type="EMBL" id="KAK4009406.1"/>
    </source>
</evidence>
<evidence type="ECO:0000256" key="1">
    <source>
        <dbReference type="SAM" id="MobiDB-lite"/>
    </source>
</evidence>
<name>A0ABQ9Z927_9CRUS</name>
<proteinExistence type="predicted"/>
<keyword evidence="3" id="KW-1185">Reference proteome</keyword>
<feature type="region of interest" description="Disordered" evidence="1">
    <location>
        <begin position="1"/>
        <end position="106"/>
    </location>
</feature>
<dbReference type="Proteomes" id="UP001234178">
    <property type="component" value="Unassembled WGS sequence"/>
</dbReference>
<gene>
    <name evidence="2" type="ORF">OUZ56_018521</name>
</gene>
<reference evidence="2 3" key="1">
    <citation type="journal article" date="2023" name="Nucleic Acids Res.">
        <title>The hologenome of Daphnia magna reveals possible DNA methylation and microbiome-mediated evolution of the host genome.</title>
        <authorList>
            <person name="Chaturvedi A."/>
            <person name="Li X."/>
            <person name="Dhandapani V."/>
            <person name="Marshall H."/>
            <person name="Kissane S."/>
            <person name="Cuenca-Cambronero M."/>
            <person name="Asole G."/>
            <person name="Calvet F."/>
            <person name="Ruiz-Romero M."/>
            <person name="Marangio P."/>
            <person name="Guigo R."/>
            <person name="Rago D."/>
            <person name="Mirbahai L."/>
            <person name="Eastwood N."/>
            <person name="Colbourne J.K."/>
            <person name="Zhou J."/>
            <person name="Mallon E."/>
            <person name="Orsini L."/>
        </authorList>
    </citation>
    <scope>NUCLEOTIDE SEQUENCE [LARGE SCALE GENOMIC DNA]</scope>
    <source>
        <strain evidence="2">LRV0_1</strain>
    </source>
</reference>
<protein>
    <submittedName>
        <fullName evidence="2">Uncharacterized protein</fullName>
    </submittedName>
</protein>
<organism evidence="2 3">
    <name type="scientific">Daphnia magna</name>
    <dbReference type="NCBI Taxonomy" id="35525"/>
    <lineage>
        <taxon>Eukaryota</taxon>
        <taxon>Metazoa</taxon>
        <taxon>Ecdysozoa</taxon>
        <taxon>Arthropoda</taxon>
        <taxon>Crustacea</taxon>
        <taxon>Branchiopoda</taxon>
        <taxon>Diplostraca</taxon>
        <taxon>Cladocera</taxon>
        <taxon>Anomopoda</taxon>
        <taxon>Daphniidae</taxon>
        <taxon>Daphnia</taxon>
    </lineage>
</organism>
<dbReference type="EMBL" id="JAOYFB010000003">
    <property type="protein sequence ID" value="KAK4009406.1"/>
    <property type="molecule type" value="Genomic_DNA"/>
</dbReference>